<evidence type="ECO:0000259" key="3">
    <source>
        <dbReference type="Pfam" id="PF13505"/>
    </source>
</evidence>
<feature type="signal peptide" evidence="2">
    <location>
        <begin position="1"/>
        <end position="22"/>
    </location>
</feature>
<feature type="domain" description="Outer membrane protein beta-barrel" evidence="3">
    <location>
        <begin position="10"/>
        <end position="178"/>
    </location>
</feature>
<evidence type="ECO:0000256" key="2">
    <source>
        <dbReference type="SAM" id="SignalP"/>
    </source>
</evidence>
<gene>
    <name evidence="4" type="ORF">DEO68_04760</name>
</gene>
<dbReference type="EMBL" id="DOTR01000024">
    <property type="protein sequence ID" value="HCA01497.1"/>
    <property type="molecule type" value="Genomic_DNA"/>
</dbReference>
<protein>
    <recommendedName>
        <fullName evidence="3">Outer membrane protein beta-barrel domain-containing protein</fullName>
    </recommendedName>
</protein>
<dbReference type="SUPFAM" id="SSF56925">
    <property type="entry name" value="OMPA-like"/>
    <property type="match status" value="1"/>
</dbReference>
<evidence type="ECO:0000256" key="1">
    <source>
        <dbReference type="ARBA" id="ARBA00022729"/>
    </source>
</evidence>
<comment type="caution">
    <text evidence="4">The sequence shown here is derived from an EMBL/GenBank/DDBJ whole genome shotgun (WGS) entry which is preliminary data.</text>
</comment>
<evidence type="ECO:0000313" key="4">
    <source>
        <dbReference type="EMBL" id="HCA01497.1"/>
    </source>
</evidence>
<organism evidence="4">
    <name type="scientific">Halomonas campaniensis</name>
    <dbReference type="NCBI Taxonomy" id="213554"/>
    <lineage>
        <taxon>Bacteria</taxon>
        <taxon>Pseudomonadati</taxon>
        <taxon>Pseudomonadota</taxon>
        <taxon>Gammaproteobacteria</taxon>
        <taxon>Oceanospirillales</taxon>
        <taxon>Halomonadaceae</taxon>
        <taxon>Halomonas</taxon>
    </lineage>
</organism>
<feature type="chain" id="PRO_5017729370" description="Outer membrane protein beta-barrel domain-containing protein" evidence="2">
    <location>
        <begin position="23"/>
        <end position="178"/>
    </location>
</feature>
<reference evidence="4" key="1">
    <citation type="journal article" date="2018" name="Nat. Biotechnol.">
        <title>A standardized bacterial taxonomy based on genome phylogeny substantially revises the tree of life.</title>
        <authorList>
            <person name="Parks D.H."/>
            <person name="Chuvochina M."/>
            <person name="Waite D.W."/>
            <person name="Rinke C."/>
            <person name="Skarshewski A."/>
            <person name="Chaumeil P.A."/>
            <person name="Hugenholtz P."/>
        </authorList>
    </citation>
    <scope>NUCLEOTIDE SEQUENCE [LARGE SCALE GENOMIC DNA]</scope>
    <source>
        <strain evidence="4">UBA11284</strain>
    </source>
</reference>
<accession>A0A3D0KD80</accession>
<keyword evidence="1 2" id="KW-0732">Signal</keyword>
<sequence>MNKKKIMGALLLTLGMTGDALAESGFYGGASIGQSTIDACGGVTNCDDTDTSWKIFGGWELNSNIVFEAAWVDFGEVSGSVDGSAVSAEADGWTIAAKGILPLNEQFGVFGKLGVIMWDIKGGGAAAGINDDGTDLMYGLGAHYMFTDQLGIVGEWEWYDIDNDNDIDLFSIGAMYKF</sequence>
<name>A0A3D0KD80_9GAMM</name>
<dbReference type="Gene3D" id="2.40.160.20">
    <property type="match status" value="1"/>
</dbReference>
<dbReference type="InterPro" id="IPR011250">
    <property type="entry name" value="OMP/PagP_B-barrel"/>
</dbReference>
<dbReference type="Pfam" id="PF13505">
    <property type="entry name" value="OMP_b-brl"/>
    <property type="match status" value="1"/>
</dbReference>
<dbReference type="InterPro" id="IPR027385">
    <property type="entry name" value="Beta-barrel_OMP"/>
</dbReference>
<proteinExistence type="predicted"/>
<dbReference type="AlphaFoldDB" id="A0A3D0KD80"/>